<keyword evidence="2" id="KW-1185">Reference proteome</keyword>
<dbReference type="Proteomes" id="UP000198902">
    <property type="component" value="Unassembled WGS sequence"/>
</dbReference>
<dbReference type="OrthoDB" id="85476at2157"/>
<protein>
    <submittedName>
        <fullName evidence="1">Uncharacterized protein</fullName>
    </submittedName>
</protein>
<gene>
    <name evidence="1" type="ORF">BN996_03201</name>
</gene>
<dbReference type="AlphaFoldDB" id="A0A0D6JUZ3"/>
<evidence type="ECO:0000313" key="1">
    <source>
        <dbReference type="EMBL" id="CQR52565.1"/>
    </source>
</evidence>
<evidence type="ECO:0000313" key="2">
    <source>
        <dbReference type="Proteomes" id="UP000198902"/>
    </source>
</evidence>
<dbReference type="EMBL" id="CSTE01000004">
    <property type="protein sequence ID" value="CQR52565.1"/>
    <property type="molecule type" value="Genomic_DNA"/>
</dbReference>
<proteinExistence type="predicted"/>
<sequence>MRRRTLIATVGAVVGTGLGAAAYTSATVTRSATIGVSADDAALVQLTPSADFSQITKDGGGQLSINFSSLNGGSEFVFGDTVNPNTTYAFSITPSEANDVTFSYSLGNGSDPAASNPNVHFEVFSWDNETSTATSQMTASEESSGTFTPTAGTTYYVVLTIDTTNVDTSTSDLSGTLTITA</sequence>
<reference evidence="2" key="1">
    <citation type="submission" date="2015-03" db="EMBL/GenBank/DDBJ databases">
        <authorList>
            <person name="Urmite Genomes"/>
        </authorList>
    </citation>
    <scope>NUCLEOTIDE SEQUENCE [LARGE SCALE GENOMIC DNA]</scope>
    <source>
        <strain evidence="2">Arc-Hr</strain>
    </source>
</reference>
<name>A0A0D6JUZ3_9EURY</name>
<dbReference type="RefSeq" id="WP_089780664.1">
    <property type="nucleotide sequence ID" value="NZ_CABLRR010000004.1"/>
</dbReference>
<accession>A0A0D6JUZ3</accession>
<organism evidence="1 2">
    <name type="scientific">Haloferax massiliensis</name>
    <dbReference type="NCBI Taxonomy" id="1476858"/>
    <lineage>
        <taxon>Archaea</taxon>
        <taxon>Methanobacteriati</taxon>
        <taxon>Methanobacteriota</taxon>
        <taxon>Stenosarchaea group</taxon>
        <taxon>Halobacteria</taxon>
        <taxon>Halobacteriales</taxon>
        <taxon>Haloferacaceae</taxon>
        <taxon>Haloferax</taxon>
    </lineage>
</organism>